<organism evidence="3 4">
    <name type="scientific">Eeniella nana</name>
    <name type="common">Yeast</name>
    <name type="synonym">Brettanomyces nanus</name>
    <dbReference type="NCBI Taxonomy" id="13502"/>
    <lineage>
        <taxon>Eukaryota</taxon>
        <taxon>Fungi</taxon>
        <taxon>Dikarya</taxon>
        <taxon>Ascomycota</taxon>
        <taxon>Saccharomycotina</taxon>
        <taxon>Pichiomycetes</taxon>
        <taxon>Pichiales</taxon>
        <taxon>Pichiaceae</taxon>
        <taxon>Brettanomyces</taxon>
    </lineage>
</organism>
<evidence type="ECO:0000259" key="2">
    <source>
        <dbReference type="PROSITE" id="PS50190"/>
    </source>
</evidence>
<protein>
    <recommendedName>
        <fullName evidence="2">SEC7 domain-containing protein</fullName>
    </recommendedName>
</protein>
<feature type="domain" description="SEC7" evidence="2">
    <location>
        <begin position="630"/>
        <end position="842"/>
    </location>
</feature>
<dbReference type="InterPro" id="IPR000904">
    <property type="entry name" value="Sec7_dom"/>
</dbReference>
<dbReference type="PANTHER" id="PTHR10663:SF388">
    <property type="entry name" value="GOLGI-SPECIFIC BREFELDIN A-RESISTANCE GUANINE NUCLEOTIDE EXCHANGE FACTOR 1"/>
    <property type="match status" value="1"/>
</dbReference>
<dbReference type="GeneID" id="62194186"/>
<dbReference type="GO" id="GO:0005085">
    <property type="term" value="F:guanyl-nucleotide exchange factor activity"/>
    <property type="evidence" value="ECO:0007669"/>
    <property type="project" value="InterPro"/>
</dbReference>
<dbReference type="InterPro" id="IPR035999">
    <property type="entry name" value="Sec7_dom_sf"/>
</dbReference>
<feature type="compositionally biased region" description="Basic and acidic residues" evidence="1">
    <location>
        <begin position="324"/>
        <end position="342"/>
    </location>
</feature>
<proteinExistence type="predicted"/>
<dbReference type="GO" id="GO:0016192">
    <property type="term" value="P:vesicle-mediated transport"/>
    <property type="evidence" value="ECO:0007669"/>
    <property type="project" value="UniProtKB-ARBA"/>
</dbReference>
<gene>
    <name evidence="3" type="ORF">FOA43_000785</name>
</gene>
<dbReference type="SMART" id="SM00222">
    <property type="entry name" value="Sec7"/>
    <property type="match status" value="1"/>
</dbReference>
<evidence type="ECO:0000313" key="4">
    <source>
        <dbReference type="Proteomes" id="UP000662931"/>
    </source>
</evidence>
<dbReference type="Gene3D" id="1.10.220.20">
    <property type="match status" value="1"/>
</dbReference>
<dbReference type="EMBL" id="CP064812">
    <property type="protein sequence ID" value="QPG73474.1"/>
    <property type="molecule type" value="Genomic_DNA"/>
</dbReference>
<dbReference type="RefSeq" id="XP_038777039.1">
    <property type="nucleotide sequence ID" value="XM_038921111.1"/>
</dbReference>
<dbReference type="OrthoDB" id="10258608at2759"/>
<sequence length="1566" mass="176315">MVSKEEPRAMVDKLSFVLQECTFIISIMRKSAKSSGGPLATLLGNQFIREGSSFVDDDYGPKLPSFLKTSTKFRDDDHFLSGFVELRSILSEIESIEDVDILTLLQPFLLLIKSPKISCYITGAAVNSLNMFLKYDIVNKNRENIYQCITQSVSALSHCRFEGSDQTQDDILLVKIIQLLEQIALSELGDYLRDDSMYEIISTCLSVAINTRRREMLRSAADMALLNITEKIFRKLQYIETQSEENHNIKSTEFDMDPSDSTGLPDDTIGGTGKEKVRDSEDSSEAPQQIAVSENGDDCVTGAETEISVELKATSNNNSAEEGSSGKDEIGVTVKQKERASTDSETQSSGNTETDSAKGDITAADLEEAKPYGLPCMREYLVHTIDLLSPQNKIRFTESTRLLALEILSRIVEVCGEELQKHPTLFQLISDKCCHHLVLILRSTESGIVLSNTLKLFLDLLLNAPGHLKLQFEMFFRTIMGCIISDWSMLEKDLDNMNATVFDMSKKGKFETVTLTEEEVEEVAKEFDISKQPLSKEIIIETLSVLWCRSPYLFINLFKVYDCAFDRDDLTLSFIKLLCRLSGTDASIFTTGSVPPICMEGLLSLIEGMFERVKKGTKKGIDLSKVKTHQLLLQRSKKADFIECTKTWNKKPKKGLSLLQEKGFIKDLQDGKEVANFLFEMSRRIDKTKLGELMGEPENIDLLKEFISQMDFRNLRPDEALRLMLSNFRLPGEAQQISRIVECFNEGYMNCQDNSAVEKKEKNFDSKDTNGEGEKEEKVVPGKDALFVLSFSIILLNTDLHNPNVKKPMTVEEYQKNLRGCYNGGDFPSWYTERIYYSIKEKEIVMPEDFKGSSKWLESEWHTLIAEQESKITSGSEMGSLVSINGESLEVLLQFDRRIFKNTAKYIISTLVTAFDNSTNDSIITRMMSSVEKCATIAIFFKMDDIVDSIVDIVAHMTTLTGVKRSQFALEFGEEVPTVQLSPERGETGEDESITISKLSVLFGRDLRAQVSLIVLLRIVRRTGFRVSEQWQNIIKIALKLFEIDLIDPNCFPEFQSKLNLGKLTVPKAEYTLNRSNSLKDSSIFSTFSSYLKGLSDDTPEPTEEEIECTMSTIECVKSSNLKDLFRSVSKTTTKNMDSFVSLLLNSLPSKEENKDPAFVEKTLFLLESCVCYLIISGNTELISRLLDICDGLFDAELKISTSALARLTAYELLLLHNGSISHEDLLQRCLDRLTSSLDKNRDMFLRHSLPILQPLEMLVITKGSWCGKSLAANSSYWSILRAFASGTKNTASVYSFMESVLDKRSELINYENYMDILGLLDEISAVGAYGAQWEQEYDKLTASGVDVERNKNPFQELVNTACKSIYLTAKLAQIIETPAFLKSMKPSAEEDEQGKKQASPWYPLIEAISHQCYNPCREVRDCALRTLTSLLVSDGLPIEKLSPEAVVDSGCFRLILEVLNPEVTVTDPNGMLKTQQDVINLGCKSIMLYKFEDLNQQVAKLLTLTDKLLNANVKQVDFQDEVLEIIKNALTVKADELDFEKLSGVKMSQPLRKMLATVSKEKIKE</sequence>
<feature type="region of interest" description="Disordered" evidence="1">
    <location>
        <begin position="312"/>
        <end position="362"/>
    </location>
</feature>
<name>A0A875S291_EENNA</name>
<dbReference type="InterPro" id="IPR032691">
    <property type="entry name" value="Mon2/Sec7/BIG1-like_HUS"/>
</dbReference>
<evidence type="ECO:0000313" key="3">
    <source>
        <dbReference type="EMBL" id="QPG73474.1"/>
    </source>
</evidence>
<feature type="region of interest" description="Disordered" evidence="1">
    <location>
        <begin position="247"/>
        <end position="299"/>
    </location>
</feature>
<evidence type="ECO:0000256" key="1">
    <source>
        <dbReference type="SAM" id="MobiDB-lite"/>
    </source>
</evidence>
<feature type="compositionally biased region" description="Polar residues" evidence="1">
    <location>
        <begin position="343"/>
        <end position="354"/>
    </location>
</feature>
<dbReference type="Pfam" id="PF23325">
    <property type="entry name" value="TPR_28"/>
    <property type="match status" value="1"/>
</dbReference>
<dbReference type="Proteomes" id="UP000662931">
    <property type="component" value="Chromosome 1"/>
</dbReference>
<dbReference type="Pfam" id="PF01369">
    <property type="entry name" value="Sec7"/>
    <property type="match status" value="1"/>
</dbReference>
<dbReference type="Gene3D" id="1.10.1000.11">
    <property type="entry name" value="Arf Nucleotide-binding Site Opener,domain 2"/>
    <property type="match status" value="1"/>
</dbReference>
<dbReference type="KEGG" id="bnn:FOA43_000785"/>
<reference evidence="3" key="1">
    <citation type="submission" date="2020-10" db="EMBL/GenBank/DDBJ databases">
        <authorList>
            <person name="Roach M.J.R."/>
        </authorList>
    </citation>
    <scope>NUCLEOTIDE SEQUENCE</scope>
    <source>
        <strain evidence="3">CBS 1945</strain>
    </source>
</reference>
<dbReference type="GO" id="GO:0005794">
    <property type="term" value="C:Golgi apparatus"/>
    <property type="evidence" value="ECO:0007669"/>
    <property type="project" value="UniProtKB-ARBA"/>
</dbReference>
<dbReference type="GO" id="GO:0032012">
    <property type="term" value="P:regulation of ARF protein signal transduction"/>
    <property type="evidence" value="ECO:0007669"/>
    <property type="project" value="InterPro"/>
</dbReference>
<dbReference type="InterPro" id="IPR056604">
    <property type="entry name" value="GBF1-like_TPR"/>
</dbReference>
<dbReference type="PANTHER" id="PTHR10663">
    <property type="entry name" value="GUANYL-NUCLEOTIDE EXCHANGE FACTOR"/>
    <property type="match status" value="1"/>
</dbReference>
<accession>A0A875S291</accession>
<dbReference type="SUPFAM" id="SSF48425">
    <property type="entry name" value="Sec7 domain"/>
    <property type="match status" value="1"/>
</dbReference>
<dbReference type="PROSITE" id="PS50190">
    <property type="entry name" value="SEC7"/>
    <property type="match status" value="1"/>
</dbReference>
<keyword evidence="4" id="KW-1185">Reference proteome</keyword>
<dbReference type="InterPro" id="IPR023394">
    <property type="entry name" value="Sec7_C_sf"/>
</dbReference>
<dbReference type="CDD" id="cd00171">
    <property type="entry name" value="Sec7"/>
    <property type="match status" value="1"/>
</dbReference>
<dbReference type="Pfam" id="PF12783">
    <property type="entry name" value="Sec7-like_HUS"/>
    <property type="match status" value="1"/>
</dbReference>